<accession>A0AA36BSK6</accession>
<dbReference type="Pfam" id="PF00625">
    <property type="entry name" value="Guanylate_kin"/>
    <property type="match status" value="1"/>
</dbReference>
<feature type="region of interest" description="Disordered" evidence="2">
    <location>
        <begin position="232"/>
        <end position="314"/>
    </location>
</feature>
<evidence type="ECO:0000256" key="2">
    <source>
        <dbReference type="SAM" id="MobiDB-lite"/>
    </source>
</evidence>
<protein>
    <submittedName>
        <fullName evidence="7">Junction ZO-1-like isoform X4</fullName>
    </submittedName>
</protein>
<name>A0AA36BSK6_OCTVU</name>
<dbReference type="GO" id="GO:0098609">
    <property type="term" value="P:cell-cell adhesion"/>
    <property type="evidence" value="ECO:0007669"/>
    <property type="project" value="TreeGrafter"/>
</dbReference>
<dbReference type="Gene3D" id="2.30.30.40">
    <property type="entry name" value="SH3 Domains"/>
    <property type="match status" value="1"/>
</dbReference>
<dbReference type="CDD" id="cd06729">
    <property type="entry name" value="PDZ3_ZO1-like_domain"/>
    <property type="match status" value="1"/>
</dbReference>
<dbReference type="FunFam" id="2.30.42.10:FF:000029">
    <property type="entry name" value="tight junction protein ZO-1 isoform X1"/>
    <property type="match status" value="1"/>
</dbReference>
<dbReference type="InterPro" id="IPR036028">
    <property type="entry name" value="SH3-like_dom_sf"/>
</dbReference>
<dbReference type="Gene3D" id="2.30.42.10">
    <property type="match status" value="3"/>
</dbReference>
<dbReference type="InterPro" id="IPR036034">
    <property type="entry name" value="PDZ_sf"/>
</dbReference>
<dbReference type="SMART" id="SM00218">
    <property type="entry name" value="ZU5"/>
    <property type="match status" value="1"/>
</dbReference>
<dbReference type="Pfam" id="PF00595">
    <property type="entry name" value="PDZ"/>
    <property type="match status" value="3"/>
</dbReference>
<dbReference type="SUPFAM" id="SSF50044">
    <property type="entry name" value="SH3-domain"/>
    <property type="match status" value="1"/>
</dbReference>
<feature type="domain" description="PDZ" evidence="5">
    <location>
        <begin position="110"/>
        <end position="191"/>
    </location>
</feature>
<keyword evidence="8" id="KW-1185">Reference proteome</keyword>
<dbReference type="PANTHER" id="PTHR13865:SF28">
    <property type="entry name" value="POLYCHAETOID, ISOFORM O"/>
    <property type="match status" value="1"/>
</dbReference>
<feature type="region of interest" description="Disordered" evidence="2">
    <location>
        <begin position="918"/>
        <end position="973"/>
    </location>
</feature>
<dbReference type="SMART" id="SM00326">
    <property type="entry name" value="SH3"/>
    <property type="match status" value="1"/>
</dbReference>
<gene>
    <name evidence="7" type="ORF">OCTVUL_1B013823</name>
</gene>
<dbReference type="Proteomes" id="UP001162480">
    <property type="component" value="Chromosome 23"/>
</dbReference>
<feature type="domain" description="SH3" evidence="6">
    <location>
        <begin position="511"/>
        <end position="575"/>
    </location>
</feature>
<proteinExistence type="predicted"/>
<dbReference type="Pfam" id="PF00791">
    <property type="entry name" value="ZU5"/>
    <property type="match status" value="1"/>
</dbReference>
<dbReference type="Gene3D" id="3.40.50.300">
    <property type="entry name" value="P-loop containing nucleotide triphosphate hydrolases"/>
    <property type="match status" value="1"/>
</dbReference>
<dbReference type="SMART" id="SM00228">
    <property type="entry name" value="PDZ"/>
    <property type="match status" value="3"/>
</dbReference>
<dbReference type="SUPFAM" id="SSF50156">
    <property type="entry name" value="PDZ domain-like"/>
    <property type="match status" value="3"/>
</dbReference>
<evidence type="ECO:0000259" key="4">
    <source>
        <dbReference type="SMART" id="SM00218"/>
    </source>
</evidence>
<feature type="region of interest" description="Disordered" evidence="2">
    <location>
        <begin position="861"/>
        <end position="896"/>
    </location>
</feature>
<dbReference type="InterPro" id="IPR000906">
    <property type="entry name" value="ZU5_dom"/>
</dbReference>
<dbReference type="CDD" id="cd06727">
    <property type="entry name" value="PDZ1_ZO1-like"/>
    <property type="match status" value="1"/>
</dbReference>
<feature type="compositionally biased region" description="Basic and acidic residues" evidence="2">
    <location>
        <begin position="357"/>
        <end position="371"/>
    </location>
</feature>
<reference evidence="7" key="1">
    <citation type="submission" date="2023-08" db="EMBL/GenBank/DDBJ databases">
        <authorList>
            <person name="Alioto T."/>
            <person name="Alioto T."/>
            <person name="Gomez Garrido J."/>
        </authorList>
    </citation>
    <scope>NUCLEOTIDE SEQUENCE</scope>
</reference>
<feature type="compositionally biased region" description="Low complexity" evidence="2">
    <location>
        <begin position="949"/>
        <end position="959"/>
    </location>
</feature>
<keyword evidence="1" id="KW-0728">SH3 domain</keyword>
<feature type="domain" description="ZU5" evidence="4">
    <location>
        <begin position="1256"/>
        <end position="1361"/>
    </location>
</feature>
<feature type="domain" description="Guanylate kinase/L-type calcium channel beta subunit" evidence="3">
    <location>
        <begin position="606"/>
        <end position="790"/>
    </location>
</feature>
<dbReference type="FunFam" id="2.60.220.30:FF:000004">
    <property type="entry name" value="tight junction protein ZO-1 isoform X1"/>
    <property type="match status" value="1"/>
</dbReference>
<dbReference type="InterPro" id="IPR008145">
    <property type="entry name" value="GK/Ca_channel_bsu"/>
</dbReference>
<sequence length="1395" mass="157271">MTGDNITWETHKVTLTKVDNFGFGIAVSGGRDNPHFDNGDPSIAICDVLKAGPAEGKLQINDRVISVNGLSLENVDYNTAVTLLKESGKTAHLVIRRKAIQTSSSEWESQPIKLTLSKKNRKDEFGIILGCRVFVKEIIKHSVAAEQGGLKVGDTILKINATPVDNISITDAKRLIEKTKDKLHLLITKKKTDGGRHKRQNSQPKEEIDYSSRYGILKRSLEKEDINIYRPHQSRALNEDETNSLGPGLHRMHHSHGDILPPGPGPISASRDHPNASSRYESRYMYNQEPPPPRPPLPQELDSDMIPTGKDFLHPDDFYASQVKHNNYYSDIENRGHLHENPYESREERYGTAPRQRHSDQLLESHYERSPQAHKQPYSSKEPENDIQPPVTFNRSQPTESYIGKKRSSRTEPRYVTFRKDPEVGLGLRLAGGNATGIFIASVHPGSGAEKEGLVEGDQILKVNDVEITGMTREEAVTYLLSVDGQVSISVQHKKEEYDHIMASHEAGDSFFVKAHYTFEQTESSELAFVRGEVLRIKDTLYGGVSGSWLAIKIGKNNQELQKGIIPNSSRAEKMALNQQQSLSDKELALSKQKSTSLFRRKSARRAKTLGQNHWDDVIFFNHSTKFPAYERVILTDVGYVRPVVIFGAVADIAKDRLLQDLPEKFDSPQKSGHEDDGRKNRTGVVKLSAINGVMTQNKHCLLDITPDSVEKLNFAQYYPLVIFVASETKAAMKDVRSRWAKNSSKNLKKLYEESMKLEKFYSYLFTGTIIHNSSDSWYRKLKEMIDFQQKQQIWISEKPLTDSKHDDFLFPMSTRLSMVASPETEQALNRPVDDIDTLPIKTAPLMRSSSDPSIATIDRIPAIATYPSPPNYKRKENSIPHTKEHTYSDSHQSPIRYKEDHYSSRRYQEFPQNHWKRDDRVPHTHHNPSSPPSHPEQSPSHDQKIYNDSSSYSSDSYSRYTSNPANKHDDSKLQEKFGSLFNAKRIDRNTSSHDPYRFTRSTANPVSTINVDKAKLSDLSAKYRTYSGWDYNPAQPYRADHMRPSISTRTELHLAHRSQLDSQHGAMVYGGLEPIKVHLNGPSSSVLAYSNMDSPQLVNDMKHKDNYHHTSAATAALLTADPAHESPYREHFHNESRYNETRTFSNHSYKEAQNMDNYAAPDQIYIKSNDVNNCGRESIYGSHINRPRETMAPSTMNESMKAREKDHDSAFESYRKDSTGKILTSFGQSDGNLKHNKLETDHEKLEKNMDGKHTILATAKGVFGYDGGILESKVTGVSIFIPKGALPEGADQEIYFNVCQDNSILPPLDKEKGETLLSPLVMCGPHGLKFNQPVELRLPHCASVNPDSWSFALKSSDSPTGHPTQWQNLTLAGMDGVAHGKVGKNSVSVLVDHF</sequence>
<evidence type="ECO:0000259" key="5">
    <source>
        <dbReference type="SMART" id="SM00228"/>
    </source>
</evidence>
<dbReference type="Gene3D" id="2.60.220.30">
    <property type="match status" value="1"/>
</dbReference>
<dbReference type="GO" id="GO:0045216">
    <property type="term" value="P:cell-cell junction organization"/>
    <property type="evidence" value="ECO:0007669"/>
    <property type="project" value="TreeGrafter"/>
</dbReference>
<evidence type="ECO:0000259" key="6">
    <source>
        <dbReference type="SMART" id="SM00326"/>
    </source>
</evidence>
<dbReference type="CDD" id="cd06728">
    <property type="entry name" value="PDZ2_ZO1-like_ds"/>
    <property type="match status" value="1"/>
</dbReference>
<dbReference type="InterPro" id="IPR001478">
    <property type="entry name" value="PDZ"/>
</dbReference>
<organism evidence="7 8">
    <name type="scientific">Octopus vulgaris</name>
    <name type="common">Common octopus</name>
    <dbReference type="NCBI Taxonomy" id="6645"/>
    <lineage>
        <taxon>Eukaryota</taxon>
        <taxon>Metazoa</taxon>
        <taxon>Spiralia</taxon>
        <taxon>Lophotrochozoa</taxon>
        <taxon>Mollusca</taxon>
        <taxon>Cephalopoda</taxon>
        <taxon>Coleoidea</taxon>
        <taxon>Octopodiformes</taxon>
        <taxon>Octopoda</taxon>
        <taxon>Incirrata</taxon>
        <taxon>Octopodidae</taxon>
        <taxon>Octopus</taxon>
    </lineage>
</organism>
<dbReference type="SMART" id="SM00072">
    <property type="entry name" value="GuKc"/>
    <property type="match status" value="1"/>
</dbReference>
<feature type="region of interest" description="Disordered" evidence="2">
    <location>
        <begin position="331"/>
        <end position="413"/>
    </location>
</feature>
<dbReference type="CDD" id="cd11859">
    <property type="entry name" value="SH3_ZO"/>
    <property type="match status" value="1"/>
</dbReference>
<dbReference type="InterPro" id="IPR001452">
    <property type="entry name" value="SH3_domain"/>
</dbReference>
<feature type="compositionally biased region" description="Polar residues" evidence="2">
    <location>
        <begin position="391"/>
        <end position="400"/>
    </location>
</feature>
<evidence type="ECO:0000313" key="7">
    <source>
        <dbReference type="EMBL" id="CAI9739569.1"/>
    </source>
</evidence>
<dbReference type="GO" id="GO:0050839">
    <property type="term" value="F:cell adhesion molecule binding"/>
    <property type="evidence" value="ECO:0007669"/>
    <property type="project" value="TreeGrafter"/>
</dbReference>
<dbReference type="InterPro" id="IPR027417">
    <property type="entry name" value="P-loop_NTPase"/>
</dbReference>
<evidence type="ECO:0000259" key="3">
    <source>
        <dbReference type="SMART" id="SM00072"/>
    </source>
</evidence>
<evidence type="ECO:0000313" key="8">
    <source>
        <dbReference type="Proteomes" id="UP001162480"/>
    </source>
</evidence>
<dbReference type="SUPFAM" id="SSF52540">
    <property type="entry name" value="P-loop containing nucleoside triphosphate hydrolases"/>
    <property type="match status" value="1"/>
</dbReference>
<feature type="domain" description="PDZ" evidence="5">
    <location>
        <begin position="21"/>
        <end position="99"/>
    </location>
</feature>
<dbReference type="EMBL" id="OX597836">
    <property type="protein sequence ID" value="CAI9739569.1"/>
    <property type="molecule type" value="Genomic_DNA"/>
</dbReference>
<evidence type="ECO:0000256" key="1">
    <source>
        <dbReference type="ARBA" id="ARBA00022443"/>
    </source>
</evidence>
<dbReference type="PANTHER" id="PTHR13865">
    <property type="entry name" value="TIGHT JUNCTION PROTEIN"/>
    <property type="match status" value="1"/>
</dbReference>
<feature type="domain" description="PDZ" evidence="5">
    <location>
        <begin position="424"/>
        <end position="495"/>
    </location>
</feature>
<dbReference type="GO" id="GO:0005923">
    <property type="term" value="C:bicellular tight junction"/>
    <property type="evidence" value="ECO:0007669"/>
    <property type="project" value="TreeGrafter"/>
</dbReference>
<feature type="compositionally biased region" description="Basic and acidic residues" evidence="2">
    <location>
        <begin position="332"/>
        <end position="350"/>
    </location>
</feature>
<dbReference type="GO" id="GO:0005886">
    <property type="term" value="C:plasma membrane"/>
    <property type="evidence" value="ECO:0007669"/>
    <property type="project" value="TreeGrafter"/>
</dbReference>
<feature type="compositionally biased region" description="Pro residues" evidence="2">
    <location>
        <begin position="289"/>
        <end position="298"/>
    </location>
</feature>
<dbReference type="GO" id="GO:0150105">
    <property type="term" value="P:protein localization to cell-cell junction"/>
    <property type="evidence" value="ECO:0007669"/>
    <property type="project" value="TreeGrafter"/>
</dbReference>
<feature type="compositionally biased region" description="Basic and acidic residues" evidence="2">
    <location>
        <begin position="874"/>
        <end position="889"/>
    </location>
</feature>